<dbReference type="EMBL" id="JBFSHR010000013">
    <property type="protein sequence ID" value="MEX6429249.1"/>
    <property type="molecule type" value="Genomic_DNA"/>
</dbReference>
<comment type="cofactor">
    <cofactor evidence="2">
        <name>Mg(2+)</name>
        <dbReference type="ChEBI" id="CHEBI:18420"/>
    </cofactor>
</comment>
<keyword evidence="2 3" id="KW-0573">Peptidoglycan synthesis</keyword>
<keyword evidence="2 3" id="KW-0961">Cell wall biogenesis/degradation</keyword>
<evidence type="ECO:0000259" key="5">
    <source>
        <dbReference type="Pfam" id="PF08245"/>
    </source>
</evidence>
<keyword evidence="2" id="KW-0963">Cytoplasm</keyword>
<dbReference type="SUPFAM" id="SSF53623">
    <property type="entry name" value="MurD-like peptide ligases, catalytic domain"/>
    <property type="match status" value="1"/>
</dbReference>
<comment type="caution">
    <text evidence="6">The sequence shown here is derived from an EMBL/GenBank/DDBJ whole genome shotgun (WGS) entry which is preliminary data.</text>
</comment>
<dbReference type="EC" id="6.3.2.13" evidence="2"/>
<dbReference type="InterPro" id="IPR036565">
    <property type="entry name" value="Mur-like_cat_sf"/>
</dbReference>
<comment type="function">
    <text evidence="2">Catalyzes the addition of meso-diaminopimelic acid to the nucleotide precursor UDP-N-acetylmuramoyl-L-alanyl-D-glutamate (UMAG) in the biosynthesis of bacterial cell-wall peptidoglycan.</text>
</comment>
<dbReference type="InterPro" id="IPR035911">
    <property type="entry name" value="MurE/MurF_N"/>
</dbReference>
<evidence type="ECO:0000313" key="7">
    <source>
        <dbReference type="Proteomes" id="UP001560267"/>
    </source>
</evidence>
<comment type="subcellular location">
    <subcellularLocation>
        <location evidence="2 3">Cytoplasm</location>
    </subcellularLocation>
</comment>
<keyword evidence="7" id="KW-1185">Reference proteome</keyword>
<dbReference type="InterPro" id="IPR005761">
    <property type="entry name" value="UDP-N-AcMur-Glu-dNH2Pim_ligase"/>
</dbReference>
<dbReference type="Gene3D" id="3.90.190.20">
    <property type="entry name" value="Mur ligase, C-terminal domain"/>
    <property type="match status" value="1"/>
</dbReference>
<keyword evidence="2 3" id="KW-0133">Cell shape</keyword>
<feature type="binding site" evidence="2">
    <location>
        <begin position="112"/>
        <end position="118"/>
    </location>
    <ligand>
        <name>ATP</name>
        <dbReference type="ChEBI" id="CHEBI:30616"/>
    </ligand>
</feature>
<feature type="binding site" evidence="2">
    <location>
        <position position="363"/>
    </location>
    <ligand>
        <name>meso-2,6-diaminopimelate</name>
        <dbReference type="ChEBI" id="CHEBI:57791"/>
    </ligand>
</feature>
<dbReference type="GO" id="GO:0008765">
    <property type="term" value="F:UDP-N-acetylmuramoylalanyl-D-glutamate-2,6-diaminopimelate ligase activity"/>
    <property type="evidence" value="ECO:0007669"/>
    <property type="project" value="UniProtKB-EC"/>
</dbReference>
<dbReference type="PANTHER" id="PTHR23135:SF4">
    <property type="entry name" value="UDP-N-ACETYLMURAMOYL-L-ALANYL-D-GLUTAMATE--2,6-DIAMINOPIMELATE LIGASE MURE HOMOLOG, CHLOROPLASTIC"/>
    <property type="match status" value="1"/>
</dbReference>
<feature type="binding site" evidence="2">
    <location>
        <position position="172"/>
    </location>
    <ligand>
        <name>UDP-N-acetyl-alpha-D-muramoyl-L-alanyl-D-glutamate</name>
        <dbReference type="ChEBI" id="CHEBI:83900"/>
    </ligand>
</feature>
<feature type="binding site" evidence="2">
    <location>
        <begin position="387"/>
        <end position="390"/>
    </location>
    <ligand>
        <name>meso-2,6-diaminopimelate</name>
        <dbReference type="ChEBI" id="CHEBI:57791"/>
    </ligand>
</feature>
<dbReference type="Gene3D" id="3.40.1390.10">
    <property type="entry name" value="MurE/MurF, N-terminal domain"/>
    <property type="match status" value="1"/>
</dbReference>
<reference evidence="6 7" key="1">
    <citation type="submission" date="2024-07" db="EMBL/GenBank/DDBJ databases">
        <title>Draft Genome Sequence of Ferrimicrobium acidiphilum Strain YE2023, Isolated from a Pulp of Bioleach Reactor.</title>
        <authorList>
            <person name="Elkina Y.A."/>
            <person name="Bulaeva A.G."/>
            <person name="Beletsky A.V."/>
            <person name="Mardanov A.V."/>
        </authorList>
    </citation>
    <scope>NUCLEOTIDE SEQUENCE [LARGE SCALE GENOMIC DNA]</scope>
    <source>
        <strain evidence="6 7">YE2023</strain>
    </source>
</reference>
<dbReference type="SUPFAM" id="SSF53244">
    <property type="entry name" value="MurD-like peptide ligases, peptide-binding domain"/>
    <property type="match status" value="1"/>
</dbReference>
<evidence type="ECO:0000256" key="1">
    <source>
        <dbReference type="ARBA" id="ARBA00005898"/>
    </source>
</evidence>
<feature type="short sequence motif" description="Meso-diaminopimelate recognition motif" evidence="2">
    <location>
        <begin position="387"/>
        <end position="390"/>
    </location>
</feature>
<keyword evidence="2 6" id="KW-0436">Ligase</keyword>
<feature type="binding site" evidence="2">
    <location>
        <begin position="145"/>
        <end position="146"/>
    </location>
    <ligand>
        <name>UDP-N-acetyl-alpha-D-muramoyl-L-alanyl-D-glutamate</name>
        <dbReference type="ChEBI" id="CHEBI:83900"/>
    </ligand>
</feature>
<accession>A0ABV3Y220</accession>
<sequence length="472" mass="51755">MKLGELARRLDAKVVGQNSDHLEPTGLAMDHRLLREGDIFAVVPGVHVDPTIFVEEAERRGAIALLGARSVPVTSLPQLVVEPNHLRRYVAMASQLVYGEPSKSLRVIGVTGTNGKTTTVSLVSEMLGLLGYGVGTMGTLWGRLTTPEAPEIARRLAGFVQEGRSYVAMEISSIALAMERVRYLDIDVAIFTNLSQDHLDFHPSMEEYFAAKASLFQPNYAHMGVINVDDEWGRRLVREATIPTLGVSDQELTNVTLGPYGLSFDLRGYRFAAPLLGHHNLVNLHMALIALDALGFELRDLVEVAREVQAPRGRLERVPSQHGSIFVDYAHSPGALEQVLVAARLSLGRRGRLFVVFGAGGERDHGKRPLMGETAERLADVVIVTSDNPRSEDPLAIAKDVIAGCTGGTKPRVLLDRREAIRTAVSELCEDDVLVIAGKGHERSQRIGSMSYDFDDYDEALQAVLELREQDR</sequence>
<keyword evidence="2" id="KW-0460">Magnesium</keyword>
<feature type="domain" description="Mur ligase central" evidence="5">
    <location>
        <begin position="110"/>
        <end position="290"/>
    </location>
</feature>
<name>A0ABV3Y220_9ACTN</name>
<feature type="domain" description="Mur ligase C-terminal" evidence="4">
    <location>
        <begin position="313"/>
        <end position="440"/>
    </location>
</feature>
<evidence type="ECO:0000256" key="3">
    <source>
        <dbReference type="RuleBase" id="RU004135"/>
    </source>
</evidence>
<dbReference type="NCBIfam" id="TIGR01085">
    <property type="entry name" value="murE"/>
    <property type="match status" value="1"/>
</dbReference>
<dbReference type="InterPro" id="IPR036615">
    <property type="entry name" value="Mur_ligase_C_dom_sf"/>
</dbReference>
<comment type="caution">
    <text evidence="2">Lacks conserved residue(s) required for the propagation of feature annotation.</text>
</comment>
<keyword evidence="2" id="KW-0547">Nucleotide-binding</keyword>
<dbReference type="InterPro" id="IPR004101">
    <property type="entry name" value="Mur_ligase_C"/>
</dbReference>
<keyword evidence="2 3" id="KW-0132">Cell division</keyword>
<dbReference type="Pfam" id="PF02875">
    <property type="entry name" value="Mur_ligase_C"/>
    <property type="match status" value="1"/>
</dbReference>
<evidence type="ECO:0000256" key="2">
    <source>
        <dbReference type="HAMAP-Rule" id="MF_00208"/>
    </source>
</evidence>
<dbReference type="InterPro" id="IPR013221">
    <property type="entry name" value="Mur_ligase_cen"/>
</dbReference>
<evidence type="ECO:0000313" key="6">
    <source>
        <dbReference type="EMBL" id="MEX6429249.1"/>
    </source>
</evidence>
<dbReference type="Pfam" id="PF08245">
    <property type="entry name" value="Mur_ligase_M"/>
    <property type="match status" value="1"/>
</dbReference>
<feature type="binding site" evidence="2">
    <location>
        <position position="442"/>
    </location>
    <ligand>
        <name>meso-2,6-diaminopimelate</name>
        <dbReference type="ChEBI" id="CHEBI:57791"/>
    </ligand>
</feature>
<comment type="catalytic activity">
    <reaction evidence="2">
        <text>UDP-N-acetyl-alpha-D-muramoyl-L-alanyl-D-glutamate + meso-2,6-diaminopimelate + ATP = UDP-N-acetyl-alpha-D-muramoyl-L-alanyl-gamma-D-glutamyl-meso-2,6-diaminopimelate + ADP + phosphate + H(+)</text>
        <dbReference type="Rhea" id="RHEA:23676"/>
        <dbReference type="ChEBI" id="CHEBI:15378"/>
        <dbReference type="ChEBI" id="CHEBI:30616"/>
        <dbReference type="ChEBI" id="CHEBI:43474"/>
        <dbReference type="ChEBI" id="CHEBI:57791"/>
        <dbReference type="ChEBI" id="CHEBI:83900"/>
        <dbReference type="ChEBI" id="CHEBI:83905"/>
        <dbReference type="ChEBI" id="CHEBI:456216"/>
        <dbReference type="EC" id="6.3.2.13"/>
    </reaction>
</comment>
<organism evidence="6 7">
    <name type="scientific">Ferrimicrobium acidiphilum</name>
    <dbReference type="NCBI Taxonomy" id="121039"/>
    <lineage>
        <taxon>Bacteria</taxon>
        <taxon>Bacillati</taxon>
        <taxon>Actinomycetota</taxon>
        <taxon>Acidimicrobiia</taxon>
        <taxon>Acidimicrobiales</taxon>
        <taxon>Acidimicrobiaceae</taxon>
        <taxon>Ferrimicrobium</taxon>
    </lineage>
</organism>
<dbReference type="Proteomes" id="UP001560267">
    <property type="component" value="Unassembled WGS sequence"/>
</dbReference>
<feature type="binding site" evidence="2">
    <location>
        <position position="180"/>
    </location>
    <ligand>
        <name>UDP-N-acetyl-alpha-D-muramoyl-L-alanyl-D-glutamate</name>
        <dbReference type="ChEBI" id="CHEBI:83900"/>
    </ligand>
</feature>
<feature type="modified residue" description="N6-carboxylysine" evidence="2">
    <location>
        <position position="212"/>
    </location>
</feature>
<comment type="similarity">
    <text evidence="1 2">Belongs to the MurCDEF family. MurE subfamily.</text>
</comment>
<evidence type="ECO:0000259" key="4">
    <source>
        <dbReference type="Pfam" id="PF02875"/>
    </source>
</evidence>
<comment type="PTM">
    <text evidence="2">Carboxylation is probably crucial for Mg(2+) binding and, consequently, for the gamma-phosphate positioning of ATP.</text>
</comment>
<dbReference type="NCBIfam" id="NF001126">
    <property type="entry name" value="PRK00139.1-4"/>
    <property type="match status" value="1"/>
</dbReference>
<dbReference type="HAMAP" id="MF_00208">
    <property type="entry name" value="MurE"/>
    <property type="match status" value="1"/>
</dbReference>
<feature type="binding site" evidence="2">
    <location>
        <position position="438"/>
    </location>
    <ligand>
        <name>meso-2,6-diaminopimelate</name>
        <dbReference type="ChEBI" id="CHEBI:57791"/>
    </ligand>
</feature>
<proteinExistence type="inferred from homology"/>
<keyword evidence="2" id="KW-0067">ATP-binding</keyword>
<dbReference type="Gene3D" id="3.40.1190.10">
    <property type="entry name" value="Mur-like, catalytic domain"/>
    <property type="match status" value="1"/>
</dbReference>
<comment type="pathway">
    <text evidence="2 3">Cell wall biogenesis; peptidoglycan biosynthesis.</text>
</comment>
<keyword evidence="2 3" id="KW-0131">Cell cycle</keyword>
<gene>
    <name evidence="2" type="primary">murE</name>
    <name evidence="6" type="ORF">AB6A68_05275</name>
</gene>
<protein>
    <recommendedName>
        <fullName evidence="2">UDP-N-acetylmuramoyl-L-alanyl-D-glutamate--2,6-diaminopimelate ligase</fullName>
        <ecNumber evidence="2">6.3.2.13</ecNumber>
    </recommendedName>
    <alternativeName>
        <fullName evidence="2">Meso-A2pm-adding enzyme</fullName>
    </alternativeName>
    <alternativeName>
        <fullName evidence="2">Meso-diaminopimelate-adding enzyme</fullName>
    </alternativeName>
    <alternativeName>
        <fullName evidence="2">UDP-MurNAc-L-Ala-D-Glu:meso-diaminopimelate ligase</fullName>
    </alternativeName>
    <alternativeName>
        <fullName evidence="2">UDP-MurNAc-tripeptide synthetase</fullName>
    </alternativeName>
    <alternativeName>
        <fullName evidence="2">UDP-N-acetylmuramyl-tripeptide synthetase</fullName>
    </alternativeName>
</protein>
<dbReference type="SUPFAM" id="SSF63418">
    <property type="entry name" value="MurE/MurF N-terminal domain"/>
    <property type="match status" value="1"/>
</dbReference>
<dbReference type="PANTHER" id="PTHR23135">
    <property type="entry name" value="MUR LIGASE FAMILY MEMBER"/>
    <property type="match status" value="1"/>
</dbReference>